<evidence type="ECO:0000313" key="16">
    <source>
        <dbReference type="Proteomes" id="UP000015101"/>
    </source>
</evidence>
<keyword evidence="7" id="KW-0967">Endosome</keyword>
<dbReference type="SUPFAM" id="SSF47473">
    <property type="entry name" value="EF-hand"/>
    <property type="match status" value="1"/>
</dbReference>
<dbReference type="Pfam" id="PF16880">
    <property type="entry name" value="EHD_N"/>
    <property type="match status" value="1"/>
</dbReference>
<organism evidence="15 16">
    <name type="scientific">Helobdella robusta</name>
    <name type="common">Californian leech</name>
    <dbReference type="NCBI Taxonomy" id="6412"/>
    <lineage>
        <taxon>Eukaryota</taxon>
        <taxon>Metazoa</taxon>
        <taxon>Spiralia</taxon>
        <taxon>Lophotrochozoa</taxon>
        <taxon>Annelida</taxon>
        <taxon>Clitellata</taxon>
        <taxon>Hirudinea</taxon>
        <taxon>Rhynchobdellida</taxon>
        <taxon>Glossiphoniidae</taxon>
        <taxon>Helobdella</taxon>
    </lineage>
</organism>
<dbReference type="RefSeq" id="XP_009032070.1">
    <property type="nucleotide sequence ID" value="XM_009033822.1"/>
</dbReference>
<dbReference type="GeneID" id="20217227"/>
<dbReference type="GO" id="GO:0005524">
    <property type="term" value="F:ATP binding"/>
    <property type="evidence" value="ECO:0007669"/>
    <property type="project" value="UniProtKB-KW"/>
</dbReference>
<dbReference type="InterPro" id="IPR030381">
    <property type="entry name" value="G_DYNAMIN_dom"/>
</dbReference>
<accession>T1G830</accession>
<proteinExistence type="predicted"/>
<evidence type="ECO:0000259" key="13">
    <source>
        <dbReference type="PROSITE" id="PS51718"/>
    </source>
</evidence>
<dbReference type="CDD" id="cd00052">
    <property type="entry name" value="EH"/>
    <property type="match status" value="1"/>
</dbReference>
<sequence>MFSWLPKRPHSNLNDHHLSPTNRKLLADHLQRMYKEKLAPLEQYTSFHHFHSFRIEDSDFSAKPMILLIGQYSTGKTTFIRSIIEQDYPGMRIGPEPTTDNFTIISDGPTESIIPGNALVSDKSLPYGQLAKFGNAFLNRLQMSTVPSPVLENVVFIDTPGVAAGMKHHKVQRGYDFTEVIAWFASHADRVILFFDACKLDISDEFKKVIEIVRDNDEKIRVVFNKADLLTEQELMRSYGAIMWFLGRALPFPEPSRLYVSSFWSGEMRSVENRALLESEAQDLYQDLQALPRSSALRKINDLAKRARLVKVHAYLMAELYNRLPASSVIGRKLNDFLGNNVLKKTRENLANSLPEIYEKLERKLDLSFGDFPILNVFKERLLACDFETKLVPLRQSLIDEVDNMLNSHSNPLMSAIFDFFSLKNTEVSRGGTLKSVISAGANSPSPFEEQNADLPWAIDLSRRAKYNETFVKIKSEDGKVSGASVREELLKTKLPNSVLAKIWRLSDMDNDNCLDEEEFAVAMYLAEMKLKGHDLPNFSALPIHLVPPSKRHLFEF</sequence>
<reference evidence="14 16" key="2">
    <citation type="journal article" date="2013" name="Nature">
        <title>Insights into bilaterian evolution from three spiralian genomes.</title>
        <authorList>
            <person name="Simakov O."/>
            <person name="Marletaz F."/>
            <person name="Cho S.J."/>
            <person name="Edsinger-Gonzales E."/>
            <person name="Havlak P."/>
            <person name="Hellsten U."/>
            <person name="Kuo D.H."/>
            <person name="Larsson T."/>
            <person name="Lv J."/>
            <person name="Arendt D."/>
            <person name="Savage R."/>
            <person name="Osoegawa K."/>
            <person name="de Jong P."/>
            <person name="Grimwood J."/>
            <person name="Chapman J.A."/>
            <person name="Shapiro H."/>
            <person name="Aerts A."/>
            <person name="Otillar R.P."/>
            <person name="Terry A.Y."/>
            <person name="Boore J.L."/>
            <person name="Grigoriev I.V."/>
            <person name="Lindberg D.R."/>
            <person name="Seaver E.C."/>
            <person name="Weisblat D.A."/>
            <person name="Putnam N.H."/>
            <person name="Rokhsar D.S."/>
        </authorList>
    </citation>
    <scope>NUCLEOTIDE SEQUENCE</scope>
</reference>
<dbReference type="KEGG" id="hro:HELRODRAFT_91367"/>
<dbReference type="EnsemblMetazoa" id="HelroT91367">
    <property type="protein sequence ID" value="HelroP91367"/>
    <property type="gene ID" value="HelroG91367"/>
</dbReference>
<dbReference type="SMART" id="SM00027">
    <property type="entry name" value="EH"/>
    <property type="match status" value="1"/>
</dbReference>
<dbReference type="PROSITE" id="PS51718">
    <property type="entry name" value="G_DYNAMIN_2"/>
    <property type="match status" value="1"/>
</dbReference>
<dbReference type="GO" id="GO:0060271">
    <property type="term" value="P:cilium assembly"/>
    <property type="evidence" value="ECO:0000318"/>
    <property type="project" value="GO_Central"/>
</dbReference>
<gene>
    <name evidence="15" type="primary">20217227</name>
    <name evidence="14" type="ORF">HELRODRAFT_91367</name>
</gene>
<dbReference type="InterPro" id="IPR002048">
    <property type="entry name" value="EF_hand_dom"/>
</dbReference>
<evidence type="ECO:0000256" key="8">
    <source>
        <dbReference type="ARBA" id="ARBA00022837"/>
    </source>
</evidence>
<dbReference type="Gene3D" id="3.40.50.300">
    <property type="entry name" value="P-loop containing nucleotide triphosphate hydrolases"/>
    <property type="match status" value="1"/>
</dbReference>
<evidence type="ECO:0000313" key="14">
    <source>
        <dbReference type="EMBL" id="ESN89840.1"/>
    </source>
</evidence>
<reference evidence="16" key="1">
    <citation type="submission" date="2012-12" db="EMBL/GenBank/DDBJ databases">
        <authorList>
            <person name="Hellsten U."/>
            <person name="Grimwood J."/>
            <person name="Chapman J.A."/>
            <person name="Shapiro H."/>
            <person name="Aerts A."/>
            <person name="Otillar R.P."/>
            <person name="Terry A.Y."/>
            <person name="Boore J.L."/>
            <person name="Simakov O."/>
            <person name="Marletaz F."/>
            <person name="Cho S.-J."/>
            <person name="Edsinger-Gonzales E."/>
            <person name="Havlak P."/>
            <person name="Kuo D.-H."/>
            <person name="Larsson T."/>
            <person name="Lv J."/>
            <person name="Arendt D."/>
            <person name="Savage R."/>
            <person name="Osoegawa K."/>
            <person name="de Jong P."/>
            <person name="Lindberg D.R."/>
            <person name="Seaver E.C."/>
            <person name="Weisblat D.A."/>
            <person name="Putnam N.H."/>
            <person name="Grigoriev I.V."/>
            <person name="Rokhsar D.S."/>
        </authorList>
    </citation>
    <scope>NUCLEOTIDE SEQUENCE</scope>
</reference>
<evidence type="ECO:0000256" key="1">
    <source>
        <dbReference type="ARBA" id="ARBA00004125"/>
    </source>
</evidence>
<dbReference type="GO" id="GO:0005509">
    <property type="term" value="F:calcium ion binding"/>
    <property type="evidence" value="ECO:0007669"/>
    <property type="project" value="InterPro"/>
</dbReference>
<evidence type="ECO:0000256" key="10">
    <source>
        <dbReference type="ARBA" id="ARBA00023136"/>
    </source>
</evidence>
<feature type="domain" description="Dynamin-type G" evidence="13">
    <location>
        <begin position="60"/>
        <end position="292"/>
    </location>
</feature>
<dbReference type="InterPro" id="IPR045063">
    <property type="entry name" value="Dynamin_N"/>
</dbReference>
<dbReference type="GO" id="GO:0048471">
    <property type="term" value="C:perinuclear region of cytoplasm"/>
    <property type="evidence" value="ECO:0000318"/>
    <property type="project" value="GO_Central"/>
</dbReference>
<dbReference type="PANTHER" id="PTHR11216:SF31">
    <property type="entry name" value="AT21416P"/>
    <property type="match status" value="1"/>
</dbReference>
<evidence type="ECO:0000259" key="11">
    <source>
        <dbReference type="PROSITE" id="PS50031"/>
    </source>
</evidence>
<dbReference type="CTD" id="20217227"/>
<evidence type="ECO:0000256" key="7">
    <source>
        <dbReference type="ARBA" id="ARBA00022753"/>
    </source>
</evidence>
<keyword evidence="3" id="KW-1003">Cell membrane</keyword>
<dbReference type="GO" id="GO:0005769">
    <property type="term" value="C:early endosome"/>
    <property type="evidence" value="ECO:0000318"/>
    <property type="project" value="GO_Central"/>
</dbReference>
<reference evidence="15" key="3">
    <citation type="submission" date="2015-06" db="UniProtKB">
        <authorList>
            <consortium name="EnsemblMetazoa"/>
        </authorList>
    </citation>
    <scope>IDENTIFICATION</scope>
</reference>
<dbReference type="InterPro" id="IPR018247">
    <property type="entry name" value="EF_Hand_1_Ca_BS"/>
</dbReference>
<dbReference type="GO" id="GO:0072659">
    <property type="term" value="P:protein localization to plasma membrane"/>
    <property type="evidence" value="ECO:0000318"/>
    <property type="project" value="GO_Central"/>
</dbReference>
<protein>
    <submittedName>
        <fullName evidence="14 15">Uncharacterized protein</fullName>
    </submittedName>
</protein>
<dbReference type="GO" id="GO:0055038">
    <property type="term" value="C:recycling endosome membrane"/>
    <property type="evidence" value="ECO:0000318"/>
    <property type="project" value="GO_Central"/>
</dbReference>
<dbReference type="Gene3D" id="1.10.238.10">
    <property type="entry name" value="EF-hand"/>
    <property type="match status" value="1"/>
</dbReference>
<dbReference type="GO" id="GO:0005525">
    <property type="term" value="F:GTP binding"/>
    <property type="evidence" value="ECO:0007669"/>
    <property type="project" value="InterPro"/>
</dbReference>
<keyword evidence="5" id="KW-0479">Metal-binding</keyword>
<dbReference type="STRING" id="6412.T1G830"/>
<keyword evidence="9" id="KW-0067">ATP-binding</keyword>
<keyword evidence="10" id="KW-0472">Membrane</keyword>
<dbReference type="EMBL" id="AMQM01008591">
    <property type="status" value="NOT_ANNOTATED_CDS"/>
    <property type="molecule type" value="Genomic_DNA"/>
</dbReference>
<dbReference type="Pfam" id="PF18150">
    <property type="entry name" value="DUF5600"/>
    <property type="match status" value="1"/>
</dbReference>
<dbReference type="InterPro" id="IPR031692">
    <property type="entry name" value="EHD_N"/>
</dbReference>
<dbReference type="InterPro" id="IPR000261">
    <property type="entry name" value="EH_dom"/>
</dbReference>
<evidence type="ECO:0000256" key="9">
    <source>
        <dbReference type="ARBA" id="ARBA00022840"/>
    </source>
</evidence>
<dbReference type="EMBL" id="AMQM01008592">
    <property type="status" value="NOT_ANNOTATED_CDS"/>
    <property type="molecule type" value="Genomic_DNA"/>
</dbReference>
<evidence type="ECO:0000256" key="5">
    <source>
        <dbReference type="ARBA" id="ARBA00022723"/>
    </source>
</evidence>
<dbReference type="OrthoDB" id="1716625at2759"/>
<evidence type="ECO:0000256" key="2">
    <source>
        <dbReference type="ARBA" id="ARBA00004413"/>
    </source>
</evidence>
<dbReference type="EMBL" id="KB097798">
    <property type="protein sequence ID" value="ESN89840.1"/>
    <property type="molecule type" value="Genomic_DNA"/>
</dbReference>
<dbReference type="Proteomes" id="UP000015101">
    <property type="component" value="Unassembled WGS sequence"/>
</dbReference>
<dbReference type="InParanoid" id="T1G830"/>
<dbReference type="GO" id="GO:0005886">
    <property type="term" value="C:plasma membrane"/>
    <property type="evidence" value="ECO:0000318"/>
    <property type="project" value="GO_Central"/>
</dbReference>
<feature type="domain" description="EH" evidence="11">
    <location>
        <begin position="463"/>
        <end position="553"/>
    </location>
</feature>
<dbReference type="GO" id="GO:0006897">
    <property type="term" value="P:endocytosis"/>
    <property type="evidence" value="ECO:0000318"/>
    <property type="project" value="GO_Central"/>
</dbReference>
<dbReference type="HOGENOM" id="CLU_017595_1_1_1"/>
<dbReference type="PROSITE" id="PS50222">
    <property type="entry name" value="EF_HAND_2"/>
    <property type="match status" value="1"/>
</dbReference>
<dbReference type="PROSITE" id="PS00018">
    <property type="entry name" value="EF_HAND_1"/>
    <property type="match status" value="1"/>
</dbReference>
<dbReference type="AlphaFoldDB" id="T1G830"/>
<dbReference type="PANTHER" id="PTHR11216">
    <property type="entry name" value="EH DOMAIN"/>
    <property type="match status" value="1"/>
</dbReference>
<dbReference type="SUPFAM" id="SSF52540">
    <property type="entry name" value="P-loop containing nucleoside triphosphate hydrolases"/>
    <property type="match status" value="1"/>
</dbReference>
<evidence type="ECO:0000256" key="6">
    <source>
        <dbReference type="ARBA" id="ARBA00022741"/>
    </source>
</evidence>
<dbReference type="eggNOG" id="KOG1954">
    <property type="taxonomic scope" value="Eukaryota"/>
</dbReference>
<dbReference type="CDD" id="cd09913">
    <property type="entry name" value="EHD"/>
    <property type="match status" value="1"/>
</dbReference>
<evidence type="ECO:0000256" key="4">
    <source>
        <dbReference type="ARBA" id="ARBA00022553"/>
    </source>
</evidence>
<keyword evidence="8" id="KW-0106">Calcium</keyword>
<comment type="subcellular location">
    <subcellularLocation>
        <location evidence="2">Cell membrane</location>
        <topology evidence="2">Peripheral membrane protein</topology>
        <orientation evidence="2">Cytoplasmic side</orientation>
    </subcellularLocation>
    <subcellularLocation>
        <location evidence="1">Endosome membrane</location>
        <topology evidence="1">Peripheral membrane protein</topology>
        <orientation evidence="1">Cytoplasmic side</orientation>
    </subcellularLocation>
</comment>
<evidence type="ECO:0000313" key="15">
    <source>
        <dbReference type="EnsemblMetazoa" id="HelroP91367"/>
    </source>
</evidence>
<dbReference type="InterPro" id="IPR027417">
    <property type="entry name" value="P-loop_NTPase"/>
</dbReference>
<name>T1G830_HELRO</name>
<dbReference type="Pfam" id="PF12763">
    <property type="entry name" value="EH"/>
    <property type="match status" value="1"/>
</dbReference>
<dbReference type="InterPro" id="IPR040990">
    <property type="entry name" value="DUF5600"/>
</dbReference>
<keyword evidence="6" id="KW-0547">Nucleotide-binding</keyword>
<dbReference type="GO" id="GO:0032456">
    <property type="term" value="P:endocytic recycling"/>
    <property type="evidence" value="ECO:0000318"/>
    <property type="project" value="GO_Central"/>
</dbReference>
<evidence type="ECO:0000259" key="12">
    <source>
        <dbReference type="PROSITE" id="PS50222"/>
    </source>
</evidence>
<dbReference type="Gene3D" id="1.10.268.20">
    <property type="match status" value="1"/>
</dbReference>
<dbReference type="Pfam" id="PF00350">
    <property type="entry name" value="Dynamin_N"/>
    <property type="match status" value="1"/>
</dbReference>
<evidence type="ECO:0000256" key="3">
    <source>
        <dbReference type="ARBA" id="ARBA00022475"/>
    </source>
</evidence>
<keyword evidence="16" id="KW-1185">Reference proteome</keyword>
<feature type="domain" description="EF-hand" evidence="12">
    <location>
        <begin position="495"/>
        <end position="530"/>
    </location>
</feature>
<keyword evidence="4" id="KW-0597">Phosphoprotein</keyword>
<dbReference type="PROSITE" id="PS50031">
    <property type="entry name" value="EH"/>
    <property type="match status" value="1"/>
</dbReference>
<dbReference type="GO" id="GO:0005737">
    <property type="term" value="C:cytoplasm"/>
    <property type="evidence" value="ECO:0000318"/>
    <property type="project" value="GO_Central"/>
</dbReference>
<dbReference type="InterPro" id="IPR011992">
    <property type="entry name" value="EF-hand-dom_pair"/>
</dbReference>
<dbReference type="GO" id="GO:0030674">
    <property type="term" value="F:protein-macromolecule adaptor activity"/>
    <property type="evidence" value="ECO:0000318"/>
    <property type="project" value="GO_Central"/>
</dbReference>
<dbReference type="GO" id="GO:0030139">
    <property type="term" value="C:endocytic vesicle"/>
    <property type="evidence" value="ECO:0000318"/>
    <property type="project" value="GO_Central"/>
</dbReference>